<keyword evidence="2" id="KW-0802">TPR repeat</keyword>
<proteinExistence type="predicted"/>
<dbReference type="Pfam" id="PF13181">
    <property type="entry name" value="TPR_8"/>
    <property type="match status" value="2"/>
</dbReference>
<accession>A0A0F9K0K0</accession>
<dbReference type="SUPFAM" id="SSF48452">
    <property type="entry name" value="TPR-like"/>
    <property type="match status" value="1"/>
</dbReference>
<sequence>MIVSINNVGHGSIKFENEYYGSSGVIHLQYTGYPKIVLKELQILFKKALEQKRDSDASWLSAEYINIFRKEGDEISVPSDNSIDVDYSYIIQCNDDEWKVEYTHHDGRTSGWIIVNFLEVVVYDNDSEFWQDCNKKRNFLINKDTISDSINLKREISKMKENNFLFRTLTTLFTKSLEDSKFLEAFNKHLKLIELKKPALAQKFKPFIENLTKKSFRELAIKNRPKINNSKIDGKTAKQWFKNGVGAFISGNYEKMISCVEKTLEIDPLYEGAWDSLGMVYHQKVGNYQKAIDCYEKGVKLYPKSKESWNNMAIIYGELGNEEKKISCYEKLIELDPDDWKALFILGQSYLKTDKDKGVEYGVKAIQAAYNKLSDEELEKMGFKKKP</sequence>
<organism evidence="3">
    <name type="scientific">marine sediment metagenome</name>
    <dbReference type="NCBI Taxonomy" id="412755"/>
    <lineage>
        <taxon>unclassified sequences</taxon>
        <taxon>metagenomes</taxon>
        <taxon>ecological metagenomes</taxon>
    </lineage>
</organism>
<evidence type="ECO:0000256" key="1">
    <source>
        <dbReference type="ARBA" id="ARBA00022737"/>
    </source>
</evidence>
<reference evidence="3" key="1">
    <citation type="journal article" date="2015" name="Nature">
        <title>Complex archaea that bridge the gap between prokaryotes and eukaryotes.</title>
        <authorList>
            <person name="Spang A."/>
            <person name="Saw J.H."/>
            <person name="Jorgensen S.L."/>
            <person name="Zaremba-Niedzwiedzka K."/>
            <person name="Martijn J."/>
            <person name="Lind A.E."/>
            <person name="van Eijk R."/>
            <person name="Schleper C."/>
            <person name="Guy L."/>
            <person name="Ettema T.J."/>
        </authorList>
    </citation>
    <scope>NUCLEOTIDE SEQUENCE</scope>
</reference>
<dbReference type="InterPro" id="IPR019734">
    <property type="entry name" value="TPR_rpt"/>
</dbReference>
<dbReference type="AlphaFoldDB" id="A0A0F9K0K0"/>
<gene>
    <name evidence="3" type="ORF">LCGC14_1761390</name>
</gene>
<dbReference type="PROSITE" id="PS50005">
    <property type="entry name" value="TPR"/>
    <property type="match status" value="1"/>
</dbReference>
<dbReference type="InterPro" id="IPR011990">
    <property type="entry name" value="TPR-like_helical_dom_sf"/>
</dbReference>
<evidence type="ECO:0000313" key="3">
    <source>
        <dbReference type="EMBL" id="KKM04723.1"/>
    </source>
</evidence>
<name>A0A0F9K0K0_9ZZZZ</name>
<dbReference type="SMART" id="SM00028">
    <property type="entry name" value="TPR"/>
    <property type="match status" value="3"/>
</dbReference>
<dbReference type="InterPro" id="IPR051685">
    <property type="entry name" value="Ycf3/AcsC/BcsC/TPR_MFPF"/>
</dbReference>
<keyword evidence="1" id="KW-0677">Repeat</keyword>
<comment type="caution">
    <text evidence="3">The sequence shown here is derived from an EMBL/GenBank/DDBJ whole genome shotgun (WGS) entry which is preliminary data.</text>
</comment>
<protein>
    <submittedName>
        <fullName evidence="3">Uncharacterized protein</fullName>
    </submittedName>
</protein>
<dbReference type="EMBL" id="LAZR01016391">
    <property type="protein sequence ID" value="KKM04723.1"/>
    <property type="molecule type" value="Genomic_DNA"/>
</dbReference>
<dbReference type="Gene3D" id="1.25.40.10">
    <property type="entry name" value="Tetratricopeptide repeat domain"/>
    <property type="match status" value="1"/>
</dbReference>
<evidence type="ECO:0000256" key="2">
    <source>
        <dbReference type="ARBA" id="ARBA00022803"/>
    </source>
</evidence>
<dbReference type="PANTHER" id="PTHR44943:SF8">
    <property type="entry name" value="TPR REPEAT-CONTAINING PROTEIN MJ0263"/>
    <property type="match status" value="1"/>
</dbReference>
<dbReference type="PANTHER" id="PTHR44943">
    <property type="entry name" value="CELLULOSE SYNTHASE OPERON PROTEIN C"/>
    <property type="match status" value="1"/>
</dbReference>